<proteinExistence type="predicted"/>
<dbReference type="EMBL" id="BAAART010000055">
    <property type="protein sequence ID" value="GAA2230377.1"/>
    <property type="molecule type" value="Genomic_DNA"/>
</dbReference>
<gene>
    <name evidence="2" type="ORF">GCM10010104_24660</name>
</gene>
<organism evidence="2 3">
    <name type="scientific">Streptomyces indiaensis</name>
    <dbReference type="NCBI Taxonomy" id="284033"/>
    <lineage>
        <taxon>Bacteria</taxon>
        <taxon>Bacillati</taxon>
        <taxon>Actinomycetota</taxon>
        <taxon>Actinomycetes</taxon>
        <taxon>Kitasatosporales</taxon>
        <taxon>Streptomycetaceae</taxon>
        <taxon>Streptomyces</taxon>
    </lineage>
</organism>
<comment type="caution">
    <text evidence="2">The sequence shown here is derived from an EMBL/GenBank/DDBJ whole genome shotgun (WGS) entry which is preliminary data.</text>
</comment>
<evidence type="ECO:0000313" key="3">
    <source>
        <dbReference type="Proteomes" id="UP001501474"/>
    </source>
</evidence>
<keyword evidence="3" id="KW-1185">Reference proteome</keyword>
<reference evidence="2 3" key="1">
    <citation type="journal article" date="2019" name="Int. J. Syst. Evol. Microbiol.">
        <title>The Global Catalogue of Microorganisms (GCM) 10K type strain sequencing project: providing services to taxonomists for standard genome sequencing and annotation.</title>
        <authorList>
            <consortium name="The Broad Institute Genomics Platform"/>
            <consortium name="The Broad Institute Genome Sequencing Center for Infectious Disease"/>
            <person name="Wu L."/>
            <person name="Ma J."/>
        </authorList>
    </citation>
    <scope>NUCLEOTIDE SEQUENCE [LARGE SCALE GENOMIC DNA]</scope>
    <source>
        <strain evidence="2 3">JCM 3053</strain>
    </source>
</reference>
<name>A0ABN3DGG8_9ACTN</name>
<evidence type="ECO:0000256" key="1">
    <source>
        <dbReference type="SAM" id="MobiDB-lite"/>
    </source>
</evidence>
<protein>
    <submittedName>
        <fullName evidence="2">Uncharacterized protein</fullName>
    </submittedName>
</protein>
<evidence type="ECO:0000313" key="2">
    <source>
        <dbReference type="EMBL" id="GAA2230377.1"/>
    </source>
</evidence>
<sequence>MRGITNHGEHTSCKGLASASEEAIPPASLVSAISLALPDEHRAGRTGAPGIPGLPVSGPLVPAQK</sequence>
<accession>A0ABN3DGG8</accession>
<dbReference type="Proteomes" id="UP001501474">
    <property type="component" value="Unassembled WGS sequence"/>
</dbReference>
<feature type="region of interest" description="Disordered" evidence="1">
    <location>
        <begin position="41"/>
        <end position="65"/>
    </location>
</feature>
<feature type="region of interest" description="Disordered" evidence="1">
    <location>
        <begin position="1"/>
        <end position="21"/>
    </location>
</feature>